<proteinExistence type="predicted"/>
<name>A0A9D2MRJ8_9FIRM</name>
<dbReference type="Proteomes" id="UP000886883">
    <property type="component" value="Unassembled WGS sequence"/>
</dbReference>
<accession>A0A9D2MRJ8</accession>
<evidence type="ECO:0000313" key="3">
    <source>
        <dbReference type="Proteomes" id="UP000886883"/>
    </source>
</evidence>
<protein>
    <submittedName>
        <fullName evidence="2">Uncharacterized protein</fullName>
    </submittedName>
</protein>
<keyword evidence="1" id="KW-1133">Transmembrane helix</keyword>
<comment type="caution">
    <text evidence="2">The sequence shown here is derived from an EMBL/GenBank/DDBJ whole genome shotgun (WGS) entry which is preliminary data.</text>
</comment>
<keyword evidence="1" id="KW-0472">Membrane</keyword>
<evidence type="ECO:0000256" key="1">
    <source>
        <dbReference type="SAM" id="Phobius"/>
    </source>
</evidence>
<reference evidence="2" key="1">
    <citation type="journal article" date="2021" name="PeerJ">
        <title>Extensive microbial diversity within the chicken gut microbiome revealed by metagenomics and culture.</title>
        <authorList>
            <person name="Gilroy R."/>
            <person name="Ravi A."/>
            <person name="Getino M."/>
            <person name="Pursley I."/>
            <person name="Horton D.L."/>
            <person name="Alikhan N.F."/>
            <person name="Baker D."/>
            <person name="Gharbi K."/>
            <person name="Hall N."/>
            <person name="Watson M."/>
            <person name="Adriaenssens E.M."/>
            <person name="Foster-Nyarko E."/>
            <person name="Jarju S."/>
            <person name="Secka A."/>
            <person name="Antonio M."/>
            <person name="Oren A."/>
            <person name="Chaudhuri R.R."/>
            <person name="La Ragione R."/>
            <person name="Hildebrand F."/>
            <person name="Pallen M.J."/>
        </authorList>
    </citation>
    <scope>NUCLEOTIDE SEQUENCE</scope>
    <source>
        <strain evidence="2">USAMLcec3-2134</strain>
    </source>
</reference>
<dbReference type="AlphaFoldDB" id="A0A9D2MRJ8"/>
<dbReference type="EMBL" id="DWXE01000008">
    <property type="protein sequence ID" value="HJB90325.1"/>
    <property type="molecule type" value="Genomic_DNA"/>
</dbReference>
<sequence>MEERIYKLMGGSGALNIAVGVAVLVTGVASGVLLIVGGAKLLAGKNRILL</sequence>
<feature type="transmembrane region" description="Helical" evidence="1">
    <location>
        <begin position="17"/>
        <end position="43"/>
    </location>
</feature>
<reference evidence="2" key="2">
    <citation type="submission" date="2021-04" db="EMBL/GenBank/DDBJ databases">
        <authorList>
            <person name="Gilroy R."/>
        </authorList>
    </citation>
    <scope>NUCLEOTIDE SEQUENCE</scope>
    <source>
        <strain evidence="2">USAMLcec3-2134</strain>
    </source>
</reference>
<keyword evidence="1" id="KW-0812">Transmembrane</keyword>
<organism evidence="2 3">
    <name type="scientific">Candidatus Eisenbergiella merdigallinarum</name>
    <dbReference type="NCBI Taxonomy" id="2838552"/>
    <lineage>
        <taxon>Bacteria</taxon>
        <taxon>Bacillati</taxon>
        <taxon>Bacillota</taxon>
        <taxon>Clostridia</taxon>
        <taxon>Lachnospirales</taxon>
        <taxon>Lachnospiraceae</taxon>
        <taxon>Eisenbergiella</taxon>
    </lineage>
</organism>
<evidence type="ECO:0000313" key="2">
    <source>
        <dbReference type="EMBL" id="HJB90325.1"/>
    </source>
</evidence>
<gene>
    <name evidence="2" type="ORF">H9763_02530</name>
</gene>